<feature type="non-terminal residue" evidence="2">
    <location>
        <position position="260"/>
    </location>
</feature>
<comment type="caution">
    <text evidence="2">The sequence shown here is derived from an EMBL/GenBank/DDBJ whole genome shotgun (WGS) entry which is preliminary data.</text>
</comment>
<proteinExistence type="predicted"/>
<dbReference type="Gene3D" id="3.40.50.2000">
    <property type="entry name" value="Glycogen Phosphorylase B"/>
    <property type="match status" value="2"/>
</dbReference>
<dbReference type="AlphaFoldDB" id="X1UAH0"/>
<dbReference type="EMBL" id="BARW01025996">
    <property type="protein sequence ID" value="GAJ14518.1"/>
    <property type="molecule type" value="Genomic_DNA"/>
</dbReference>
<protein>
    <recommendedName>
        <fullName evidence="1">Glycosyl transferase family 1 domain-containing protein</fullName>
    </recommendedName>
</protein>
<gene>
    <name evidence="2" type="ORF">S12H4_42476</name>
</gene>
<evidence type="ECO:0000259" key="1">
    <source>
        <dbReference type="Pfam" id="PF00534"/>
    </source>
</evidence>
<dbReference type="CDD" id="cd03801">
    <property type="entry name" value="GT4_PimA-like"/>
    <property type="match status" value="1"/>
</dbReference>
<dbReference type="PANTHER" id="PTHR12526:SF637">
    <property type="entry name" value="GLYCOSYLTRANSFERASE EPSF-RELATED"/>
    <property type="match status" value="1"/>
</dbReference>
<feature type="non-terminal residue" evidence="2">
    <location>
        <position position="1"/>
    </location>
</feature>
<dbReference type="PANTHER" id="PTHR12526">
    <property type="entry name" value="GLYCOSYLTRANSFERASE"/>
    <property type="match status" value="1"/>
</dbReference>
<name>X1UAH0_9ZZZZ</name>
<dbReference type="Pfam" id="PF00534">
    <property type="entry name" value="Glycos_transf_1"/>
    <property type="match status" value="1"/>
</dbReference>
<dbReference type="InterPro" id="IPR001296">
    <property type="entry name" value="Glyco_trans_1"/>
</dbReference>
<accession>X1UAH0</accession>
<feature type="domain" description="Glycosyl transferase family 1" evidence="1">
    <location>
        <begin position="119"/>
        <end position="259"/>
    </location>
</feature>
<dbReference type="SUPFAM" id="SSF53756">
    <property type="entry name" value="UDP-Glycosyltransferase/glycogen phosphorylase"/>
    <property type="match status" value="1"/>
</dbReference>
<sequence>TKDLVSSLNESGVKAEHLYQVRKLLLSPFYQNANIVHTLIPTPFKLWKKPVVLTILGDYTIEPNIWQRFYPKTIAQANAITVPSQHLKQKLGLNEAVVIPNAVFPERFKPAQYEARDKLNLVTVMSFYFPNKVKGLLNIVEVLNRIQNHRFKYTIIGGGRYLDTIKHQVAGTKVDVNFTGFLPDPKPALAASDIFLYYSYHDAFPIAILEAMASGLPIITNNVGAVSEIIDNGENGYIAQSDKNYLEHLLNLVGDYELRR</sequence>
<evidence type="ECO:0000313" key="2">
    <source>
        <dbReference type="EMBL" id="GAJ14518.1"/>
    </source>
</evidence>
<reference evidence="2" key="1">
    <citation type="journal article" date="2014" name="Front. Microbiol.">
        <title>High frequency of phylogenetically diverse reductive dehalogenase-homologous genes in deep subseafloor sedimentary metagenomes.</title>
        <authorList>
            <person name="Kawai M."/>
            <person name="Futagami T."/>
            <person name="Toyoda A."/>
            <person name="Takaki Y."/>
            <person name="Nishi S."/>
            <person name="Hori S."/>
            <person name="Arai W."/>
            <person name="Tsubouchi T."/>
            <person name="Morono Y."/>
            <person name="Uchiyama I."/>
            <person name="Ito T."/>
            <person name="Fujiyama A."/>
            <person name="Inagaki F."/>
            <person name="Takami H."/>
        </authorList>
    </citation>
    <scope>NUCLEOTIDE SEQUENCE</scope>
    <source>
        <strain evidence="2">Expedition CK06-06</strain>
    </source>
</reference>
<organism evidence="2">
    <name type="scientific">marine sediment metagenome</name>
    <dbReference type="NCBI Taxonomy" id="412755"/>
    <lineage>
        <taxon>unclassified sequences</taxon>
        <taxon>metagenomes</taxon>
        <taxon>ecological metagenomes</taxon>
    </lineage>
</organism>
<dbReference type="GO" id="GO:0016757">
    <property type="term" value="F:glycosyltransferase activity"/>
    <property type="evidence" value="ECO:0007669"/>
    <property type="project" value="InterPro"/>
</dbReference>